<dbReference type="RefSeq" id="WP_096196833.1">
    <property type="nucleotide sequence ID" value="NZ_NRGR01000012.1"/>
</dbReference>
<dbReference type="InterPro" id="IPR028098">
    <property type="entry name" value="Glyco_trans_4-like_N"/>
</dbReference>
<dbReference type="Gene3D" id="3.40.50.2000">
    <property type="entry name" value="Glycogen Phosphorylase B"/>
    <property type="match status" value="2"/>
</dbReference>
<feature type="domain" description="Glycosyltransferase subfamily 4-like N-terminal" evidence="3">
    <location>
        <begin position="27"/>
        <end position="191"/>
    </location>
</feature>
<gene>
    <name evidence="4" type="ORF">CIK66_06945</name>
</gene>
<dbReference type="Pfam" id="PF13439">
    <property type="entry name" value="Glyco_transf_4"/>
    <property type="match status" value="1"/>
</dbReference>
<evidence type="ECO:0000256" key="2">
    <source>
        <dbReference type="ARBA" id="ARBA00022679"/>
    </source>
</evidence>
<proteinExistence type="predicted"/>
<dbReference type="SUPFAM" id="SSF53756">
    <property type="entry name" value="UDP-Glycosyltransferase/glycogen phosphorylase"/>
    <property type="match status" value="1"/>
</dbReference>
<dbReference type="GO" id="GO:0016757">
    <property type="term" value="F:glycosyltransferase activity"/>
    <property type="evidence" value="ECO:0007669"/>
    <property type="project" value="UniProtKB-KW"/>
</dbReference>
<evidence type="ECO:0000313" key="5">
    <source>
        <dbReference type="Proteomes" id="UP000218598"/>
    </source>
</evidence>
<name>A0A2A3YK75_9MICO</name>
<keyword evidence="5" id="KW-1185">Reference proteome</keyword>
<keyword evidence="2 4" id="KW-0808">Transferase</keyword>
<dbReference type="OrthoDB" id="477186at2"/>
<accession>A0A2A3YK75</accession>
<dbReference type="PANTHER" id="PTHR12526">
    <property type="entry name" value="GLYCOSYLTRANSFERASE"/>
    <property type="match status" value="1"/>
</dbReference>
<dbReference type="Proteomes" id="UP000218598">
    <property type="component" value="Unassembled WGS sequence"/>
</dbReference>
<evidence type="ECO:0000313" key="4">
    <source>
        <dbReference type="EMBL" id="PCC39710.1"/>
    </source>
</evidence>
<comment type="caution">
    <text evidence="4">The sequence shown here is derived from an EMBL/GenBank/DDBJ whole genome shotgun (WGS) entry which is preliminary data.</text>
</comment>
<dbReference type="AlphaFoldDB" id="A0A2A3YK75"/>
<reference evidence="4 5" key="1">
    <citation type="journal article" date="2017" name="Elife">
        <title>Extensive horizontal gene transfer in cheese-associated bacteria.</title>
        <authorList>
            <person name="Bonham K.S."/>
            <person name="Wolfe B.E."/>
            <person name="Dutton R.J."/>
        </authorList>
    </citation>
    <scope>NUCLEOTIDE SEQUENCE [LARGE SCALE GENOMIC DNA]</scope>
    <source>
        <strain evidence="4 5">341_9</strain>
    </source>
</reference>
<evidence type="ECO:0000259" key="3">
    <source>
        <dbReference type="Pfam" id="PF13439"/>
    </source>
</evidence>
<evidence type="ECO:0000256" key="1">
    <source>
        <dbReference type="ARBA" id="ARBA00022676"/>
    </source>
</evidence>
<dbReference type="PANTHER" id="PTHR12526:SF635">
    <property type="entry name" value="GLYCOSYL TRANSFERASE GROUP 1"/>
    <property type="match status" value="1"/>
</dbReference>
<sequence length="367" mass="38360">MVLTGADAAERALPRLVLWCVPVADLGGVARHVLDALRHGITGWRIVVLCPEGALAEQLRAQGAPVLTGPVSPTDGAAAATRAIRRTLKRLRPDVLHTHLAFADLAGIAAVTGLRSGAGRRIRVVSTEHGISGVRGYYQADALRAQVKAAAHRTRLLRTDRVIAVSASTAQQVAAQWGSGRKVTVIRNGVDDVDPAQRPTTGLRVLSLSRLAPEKRIDQLVRAFALVAAEHPAASLTIAGTGPEGHSLRRLVASLDLTGRVDFPGHIDAGSALRGHDVVVQLSVWENLSYTLLDAVAHRVGVVATDVGGNCEIVPQQCLVPAEDLPAVARAITAQGTEVAARPPASGRMDVAGMCSAIANAYGEVTA</sequence>
<protein>
    <submittedName>
        <fullName evidence="4">Glycosyl transferase</fullName>
    </submittedName>
</protein>
<keyword evidence="1" id="KW-0328">Glycosyltransferase</keyword>
<dbReference type="Pfam" id="PF13692">
    <property type="entry name" value="Glyco_trans_1_4"/>
    <property type="match status" value="1"/>
</dbReference>
<organism evidence="4 5">
    <name type="scientific">Brachybacterium alimentarium</name>
    <dbReference type="NCBI Taxonomy" id="47845"/>
    <lineage>
        <taxon>Bacteria</taxon>
        <taxon>Bacillati</taxon>
        <taxon>Actinomycetota</taxon>
        <taxon>Actinomycetes</taxon>
        <taxon>Micrococcales</taxon>
        <taxon>Dermabacteraceae</taxon>
        <taxon>Brachybacterium</taxon>
    </lineage>
</organism>
<dbReference type="EMBL" id="NRGR01000012">
    <property type="protein sequence ID" value="PCC39710.1"/>
    <property type="molecule type" value="Genomic_DNA"/>
</dbReference>